<reference evidence="9 10" key="1">
    <citation type="submission" date="2022-12" db="EMBL/GenBank/DDBJ databases">
        <title>Chromosome-scale assembly of the Ensete ventricosum genome.</title>
        <authorList>
            <person name="Dussert Y."/>
            <person name="Stocks J."/>
            <person name="Wendawek A."/>
            <person name="Woldeyes F."/>
            <person name="Nichols R.A."/>
            <person name="Borrell J.S."/>
        </authorList>
    </citation>
    <scope>NUCLEOTIDE SEQUENCE [LARGE SCALE GENOMIC DNA]</scope>
    <source>
        <strain evidence="10">cv. Maze</strain>
        <tissue evidence="9">Seeds</tissue>
    </source>
</reference>
<evidence type="ECO:0000256" key="6">
    <source>
        <dbReference type="SAM" id="MobiDB-lite"/>
    </source>
</evidence>
<evidence type="ECO:0000256" key="3">
    <source>
        <dbReference type="ARBA" id="ARBA00022821"/>
    </source>
</evidence>
<dbReference type="EMBL" id="JAQQAF010000009">
    <property type="protein sequence ID" value="KAJ8460097.1"/>
    <property type="molecule type" value="Genomic_DNA"/>
</dbReference>
<dbReference type="Proteomes" id="UP001222027">
    <property type="component" value="Unassembled WGS sequence"/>
</dbReference>
<feature type="compositionally biased region" description="Basic and acidic residues" evidence="6">
    <location>
        <begin position="113"/>
        <end position="140"/>
    </location>
</feature>
<dbReference type="InterPro" id="IPR002068">
    <property type="entry name" value="A-crystallin/Hsp20_dom"/>
</dbReference>
<evidence type="ECO:0000313" key="9">
    <source>
        <dbReference type="EMBL" id="KAJ8460097.1"/>
    </source>
</evidence>
<protein>
    <recommendedName>
        <fullName evidence="8">SHSP domain-containing protein</fullName>
    </recommendedName>
</protein>
<keyword evidence="7" id="KW-0472">Membrane</keyword>
<evidence type="ECO:0000256" key="7">
    <source>
        <dbReference type="SAM" id="Phobius"/>
    </source>
</evidence>
<dbReference type="PANTHER" id="PTHR43670">
    <property type="entry name" value="HEAT SHOCK PROTEIN 26"/>
    <property type="match status" value="1"/>
</dbReference>
<dbReference type="GO" id="GO:0006952">
    <property type="term" value="P:defense response"/>
    <property type="evidence" value="ECO:0007669"/>
    <property type="project" value="UniProtKB-KW"/>
</dbReference>
<dbReference type="InterPro" id="IPR008978">
    <property type="entry name" value="HSP20-like_chaperone"/>
</dbReference>
<proteinExistence type="inferred from homology"/>
<name>A0AAV8PP04_ENSVE</name>
<keyword evidence="2" id="KW-1003">Cell membrane</keyword>
<dbReference type="PANTHER" id="PTHR43670:SF132">
    <property type="entry name" value="OS03G0157600 PROTEIN"/>
    <property type="match status" value="1"/>
</dbReference>
<comment type="caution">
    <text evidence="9">The sequence shown here is derived from an EMBL/GenBank/DDBJ whole genome shotgun (WGS) entry which is preliminary data.</text>
</comment>
<dbReference type="AlphaFoldDB" id="A0AAV8PP04"/>
<dbReference type="SUPFAM" id="SSF49764">
    <property type="entry name" value="HSP20-like chaperones"/>
    <property type="match status" value="1"/>
</dbReference>
<evidence type="ECO:0000256" key="4">
    <source>
        <dbReference type="PROSITE-ProRule" id="PRU00285"/>
    </source>
</evidence>
<keyword evidence="10" id="KW-1185">Reference proteome</keyword>
<feature type="domain" description="SHSP" evidence="8">
    <location>
        <begin position="12"/>
        <end position="118"/>
    </location>
</feature>
<evidence type="ECO:0000259" key="8">
    <source>
        <dbReference type="PROSITE" id="PS01031"/>
    </source>
</evidence>
<keyword evidence="7" id="KW-0812">Transmembrane</keyword>
<sequence length="204" mass="22810">MDTKPQTAPADRSYTEFIPNVEWARGETSDDILIHLPGFKRDQVKVQIDSHGTLRTSGERPLDGKRWSRFWKDFRLADNCSVNDIRAKFEDEMLQVHVPKMVVGGNEALPRPADAKEPQSEEEATDKQETEADKSMDQKKAAQPASPKKMTAHNGGDRGGGMSSIYMGLSQARKTLLMNVAVAILVLFVLGLYLKYKLTKDETS</sequence>
<dbReference type="GO" id="GO:0034605">
    <property type="term" value="P:cellular response to heat"/>
    <property type="evidence" value="ECO:0007669"/>
    <property type="project" value="TreeGrafter"/>
</dbReference>
<gene>
    <name evidence="9" type="ORF">OPV22_033023</name>
</gene>
<keyword evidence="7" id="KW-1133">Transmembrane helix</keyword>
<comment type="subcellular location">
    <subcellularLocation>
        <location evidence="1">Cell membrane</location>
        <topology evidence="1">Single-pass membrane protein</topology>
    </subcellularLocation>
</comment>
<dbReference type="Pfam" id="PF00011">
    <property type="entry name" value="HSP20"/>
    <property type="match status" value="1"/>
</dbReference>
<keyword evidence="3" id="KW-0611">Plant defense</keyword>
<evidence type="ECO:0000256" key="5">
    <source>
        <dbReference type="RuleBase" id="RU003616"/>
    </source>
</evidence>
<accession>A0AAV8PP04</accession>
<feature type="region of interest" description="Disordered" evidence="6">
    <location>
        <begin position="105"/>
        <end position="157"/>
    </location>
</feature>
<evidence type="ECO:0000256" key="2">
    <source>
        <dbReference type="ARBA" id="ARBA00022475"/>
    </source>
</evidence>
<dbReference type="PROSITE" id="PS01031">
    <property type="entry name" value="SHSP"/>
    <property type="match status" value="1"/>
</dbReference>
<evidence type="ECO:0000256" key="1">
    <source>
        <dbReference type="ARBA" id="ARBA00004162"/>
    </source>
</evidence>
<feature type="transmembrane region" description="Helical" evidence="7">
    <location>
        <begin position="176"/>
        <end position="194"/>
    </location>
</feature>
<evidence type="ECO:0000313" key="10">
    <source>
        <dbReference type="Proteomes" id="UP001222027"/>
    </source>
</evidence>
<organism evidence="9 10">
    <name type="scientific">Ensete ventricosum</name>
    <name type="common">Abyssinian banana</name>
    <name type="synonym">Musa ensete</name>
    <dbReference type="NCBI Taxonomy" id="4639"/>
    <lineage>
        <taxon>Eukaryota</taxon>
        <taxon>Viridiplantae</taxon>
        <taxon>Streptophyta</taxon>
        <taxon>Embryophyta</taxon>
        <taxon>Tracheophyta</taxon>
        <taxon>Spermatophyta</taxon>
        <taxon>Magnoliopsida</taxon>
        <taxon>Liliopsida</taxon>
        <taxon>Zingiberales</taxon>
        <taxon>Musaceae</taxon>
        <taxon>Ensete</taxon>
    </lineage>
</organism>
<comment type="similarity">
    <text evidence="4 5">Belongs to the small heat shock protein (HSP20) family.</text>
</comment>
<dbReference type="GO" id="GO:0005886">
    <property type="term" value="C:plasma membrane"/>
    <property type="evidence" value="ECO:0007669"/>
    <property type="project" value="UniProtKB-SubCell"/>
</dbReference>
<dbReference type="Gene3D" id="2.60.40.790">
    <property type="match status" value="1"/>
</dbReference>